<proteinExistence type="predicted"/>
<keyword evidence="1" id="KW-1133">Transmembrane helix</keyword>
<protein>
    <submittedName>
        <fullName evidence="2">Conserved domain protein</fullName>
    </submittedName>
</protein>
<reference evidence="2 3" key="1">
    <citation type="submission" date="2011-02" db="EMBL/GenBank/DDBJ databases">
        <authorList>
            <person name="Weinstock G."/>
            <person name="Sodergren E."/>
            <person name="Clifton S."/>
            <person name="Fulton L."/>
            <person name="Fulton B."/>
            <person name="Courtney L."/>
            <person name="Fronick C."/>
            <person name="Harrison M."/>
            <person name="Strong C."/>
            <person name="Farmer C."/>
            <person name="Delahaunty K."/>
            <person name="Markovic C."/>
            <person name="Hall O."/>
            <person name="Minx P."/>
            <person name="Tomlinson C."/>
            <person name="Mitreva M."/>
            <person name="Hou S."/>
            <person name="Chen J."/>
            <person name="Wollam A."/>
            <person name="Pepin K.H."/>
            <person name="Johnson M."/>
            <person name="Bhonagiri V."/>
            <person name="Zhang X."/>
            <person name="Suruliraj S."/>
            <person name="Warren W."/>
            <person name="Chinwalla A."/>
            <person name="Mardis E.R."/>
            <person name="Wilson R.K."/>
        </authorList>
    </citation>
    <scope>NUCLEOTIDE SEQUENCE [LARGE SCALE GENOMIC DNA]</scope>
    <source>
        <strain evidence="2 3">YIT 12057</strain>
    </source>
</reference>
<keyword evidence="1" id="KW-0812">Transmembrane</keyword>
<sequence>MRIIREIRPVHIFMLMLSILLMQKIVQSGWTPMFFLVIGAAILDFGLMLLVDYFLIQNMSIKYLWVVEIVIVLFLVLLKLYNNLSLYDMIFLIY</sequence>
<gene>
    <name evidence="2" type="ORF">HMPREF9446_02826</name>
</gene>
<feature type="transmembrane region" description="Helical" evidence="1">
    <location>
        <begin position="7"/>
        <end position="26"/>
    </location>
</feature>
<dbReference type="AlphaFoldDB" id="F3PVP8"/>
<dbReference type="Proteomes" id="UP000003416">
    <property type="component" value="Unassembled WGS sequence"/>
</dbReference>
<evidence type="ECO:0000313" key="2">
    <source>
        <dbReference type="EMBL" id="EGF54089.1"/>
    </source>
</evidence>
<name>F3PVP8_9BACE</name>
<evidence type="ECO:0000256" key="1">
    <source>
        <dbReference type="SAM" id="Phobius"/>
    </source>
</evidence>
<accession>F3PVP8</accession>
<keyword evidence="3" id="KW-1185">Reference proteome</keyword>
<evidence type="ECO:0000313" key="3">
    <source>
        <dbReference type="Proteomes" id="UP000003416"/>
    </source>
</evidence>
<dbReference type="EMBL" id="AFBN01000080">
    <property type="protein sequence ID" value="EGF54089.1"/>
    <property type="molecule type" value="Genomic_DNA"/>
</dbReference>
<organism evidence="2 3">
    <name type="scientific">Bacteroides fluxus YIT 12057</name>
    <dbReference type="NCBI Taxonomy" id="763034"/>
    <lineage>
        <taxon>Bacteria</taxon>
        <taxon>Pseudomonadati</taxon>
        <taxon>Bacteroidota</taxon>
        <taxon>Bacteroidia</taxon>
        <taxon>Bacteroidales</taxon>
        <taxon>Bacteroidaceae</taxon>
        <taxon>Bacteroides</taxon>
    </lineage>
</organism>
<dbReference type="STRING" id="763034.HMPREF9446_02826"/>
<dbReference type="HOGENOM" id="CLU_2380207_0_0_10"/>
<feature type="transmembrane region" description="Helical" evidence="1">
    <location>
        <begin position="32"/>
        <end position="56"/>
    </location>
</feature>
<keyword evidence="1" id="KW-0472">Membrane</keyword>
<comment type="caution">
    <text evidence="2">The sequence shown here is derived from an EMBL/GenBank/DDBJ whole genome shotgun (WGS) entry which is preliminary data.</text>
</comment>
<feature type="transmembrane region" description="Helical" evidence="1">
    <location>
        <begin position="63"/>
        <end position="81"/>
    </location>
</feature>